<feature type="domain" description="NAD(P)-binding" evidence="1">
    <location>
        <begin position="14"/>
        <end position="207"/>
    </location>
</feature>
<proteinExistence type="predicted"/>
<dbReference type="InterPro" id="IPR036291">
    <property type="entry name" value="NAD(P)-bd_dom_sf"/>
</dbReference>
<dbReference type="Pfam" id="PF13460">
    <property type="entry name" value="NAD_binding_10"/>
    <property type="match status" value="1"/>
</dbReference>
<organism evidence="2 3">
    <name type="scientific">Pleodorina starrii</name>
    <dbReference type="NCBI Taxonomy" id="330485"/>
    <lineage>
        <taxon>Eukaryota</taxon>
        <taxon>Viridiplantae</taxon>
        <taxon>Chlorophyta</taxon>
        <taxon>core chlorophytes</taxon>
        <taxon>Chlorophyceae</taxon>
        <taxon>CS clade</taxon>
        <taxon>Chlamydomonadales</taxon>
        <taxon>Volvocaceae</taxon>
        <taxon>Pleodorina</taxon>
    </lineage>
</organism>
<evidence type="ECO:0000259" key="1">
    <source>
        <dbReference type="Pfam" id="PF13460"/>
    </source>
</evidence>
<dbReference type="PANTHER" id="PTHR15020">
    <property type="entry name" value="FLAVIN REDUCTASE-RELATED"/>
    <property type="match status" value="1"/>
</dbReference>
<dbReference type="Proteomes" id="UP001165080">
    <property type="component" value="Unassembled WGS sequence"/>
</dbReference>
<comment type="caution">
    <text evidence="2">The sequence shown here is derived from an EMBL/GenBank/DDBJ whole genome shotgun (WGS) entry which is preliminary data.</text>
</comment>
<evidence type="ECO:0000313" key="3">
    <source>
        <dbReference type="Proteomes" id="UP001165080"/>
    </source>
</evidence>
<keyword evidence="3" id="KW-1185">Reference proteome</keyword>
<dbReference type="EMBL" id="BRXU01000002">
    <property type="protein sequence ID" value="GLC49229.1"/>
    <property type="molecule type" value="Genomic_DNA"/>
</dbReference>
<dbReference type="SUPFAM" id="SSF51735">
    <property type="entry name" value="NAD(P)-binding Rossmann-fold domains"/>
    <property type="match status" value="1"/>
</dbReference>
<reference evidence="2 3" key="1">
    <citation type="journal article" date="2023" name="Commun. Biol.">
        <title>Reorganization of the ancestral sex-determining regions during the evolution of trioecy in Pleodorina starrii.</title>
        <authorList>
            <person name="Takahashi K."/>
            <person name="Suzuki S."/>
            <person name="Kawai-Toyooka H."/>
            <person name="Yamamoto K."/>
            <person name="Hamaji T."/>
            <person name="Ootsuki R."/>
            <person name="Yamaguchi H."/>
            <person name="Kawachi M."/>
            <person name="Higashiyama T."/>
            <person name="Nozaki H."/>
        </authorList>
    </citation>
    <scope>NUCLEOTIDE SEQUENCE [LARGE SCALE GENOMIC DNA]</scope>
    <source>
        <strain evidence="2 3">NIES-4479</strain>
    </source>
</reference>
<accession>A0A9W6EY78</accession>
<dbReference type="Gene3D" id="3.40.50.720">
    <property type="entry name" value="NAD(P)-binding Rossmann-like Domain"/>
    <property type="match status" value="1"/>
</dbReference>
<dbReference type="AlphaFoldDB" id="A0A9W6EY78"/>
<gene>
    <name evidence="2" type="primary">PLEST004317</name>
    <name evidence="2" type="ORF">PLESTB_000196700</name>
</gene>
<evidence type="ECO:0000313" key="2">
    <source>
        <dbReference type="EMBL" id="GLC49229.1"/>
    </source>
</evidence>
<dbReference type="PANTHER" id="PTHR15020:SF11">
    <property type="entry name" value="OS06G0360300 PROTEIN"/>
    <property type="match status" value="1"/>
</dbReference>
<dbReference type="InterPro" id="IPR016040">
    <property type="entry name" value="NAD(P)-bd_dom"/>
</dbReference>
<sequence length="243" mass="25640">MSTTSSQAVNVVLGASGRTGLECVKRLLAISDLPTRAVLRNPSKLDGVLEPNPKLQIVQGDVTNIDSLREALRGARGVIFAVAGTGYWSPAEVDFKGVQNVAAVSKELGVQRVILVSSMLVTRKHWLNPMRLLLNNIRYGLMDYKLKGEDALRASGVEYTIVRPGGLGKGPGGQVTFVTGQGDRVSAPGNIPRADVAAVCAEALTHPAAANVTLELVARPGLPEGGYEAGLRDMWAGLKPGVH</sequence>
<name>A0A9W6EY78_9CHLO</name>
<protein>
    <recommendedName>
        <fullName evidence="1">NAD(P)-binding domain-containing protein</fullName>
    </recommendedName>
</protein>